<accession>A0AAV4EEK7</accession>
<proteinExistence type="predicted"/>
<name>A0AAV4EEK7_9GAST</name>
<evidence type="ECO:0000313" key="2">
    <source>
        <dbReference type="Proteomes" id="UP000762676"/>
    </source>
</evidence>
<protein>
    <submittedName>
        <fullName evidence="1">Scavenger receptor class F member 1</fullName>
    </submittedName>
</protein>
<dbReference type="AlphaFoldDB" id="A0AAV4EEK7"/>
<dbReference type="Proteomes" id="UP000762676">
    <property type="component" value="Unassembled WGS sequence"/>
</dbReference>
<reference evidence="1 2" key="1">
    <citation type="journal article" date="2021" name="Elife">
        <title>Chloroplast acquisition without the gene transfer in kleptoplastic sea slugs, Plakobranchus ocellatus.</title>
        <authorList>
            <person name="Maeda T."/>
            <person name="Takahashi S."/>
            <person name="Yoshida T."/>
            <person name="Shimamura S."/>
            <person name="Takaki Y."/>
            <person name="Nagai Y."/>
            <person name="Toyoda A."/>
            <person name="Suzuki Y."/>
            <person name="Arimoto A."/>
            <person name="Ishii H."/>
            <person name="Satoh N."/>
            <person name="Nishiyama T."/>
            <person name="Hasebe M."/>
            <person name="Maruyama T."/>
            <person name="Minagawa J."/>
            <person name="Obokata J."/>
            <person name="Shigenobu S."/>
        </authorList>
    </citation>
    <scope>NUCLEOTIDE SEQUENCE [LARGE SCALE GENOMIC DNA]</scope>
</reference>
<gene>
    <name evidence="1" type="ORF">ElyMa_005385700</name>
</gene>
<organism evidence="1 2">
    <name type="scientific">Elysia marginata</name>
    <dbReference type="NCBI Taxonomy" id="1093978"/>
    <lineage>
        <taxon>Eukaryota</taxon>
        <taxon>Metazoa</taxon>
        <taxon>Spiralia</taxon>
        <taxon>Lophotrochozoa</taxon>
        <taxon>Mollusca</taxon>
        <taxon>Gastropoda</taxon>
        <taxon>Heterobranchia</taxon>
        <taxon>Euthyneura</taxon>
        <taxon>Panpulmonata</taxon>
        <taxon>Sacoglossa</taxon>
        <taxon>Placobranchoidea</taxon>
        <taxon>Plakobranchidae</taxon>
        <taxon>Elysia</taxon>
    </lineage>
</organism>
<keyword evidence="2" id="KW-1185">Reference proteome</keyword>
<evidence type="ECO:0000313" key="1">
    <source>
        <dbReference type="EMBL" id="GFR59442.1"/>
    </source>
</evidence>
<dbReference type="EMBL" id="BMAT01010714">
    <property type="protein sequence ID" value="GFR59442.1"/>
    <property type="molecule type" value="Genomic_DNA"/>
</dbReference>
<comment type="caution">
    <text evidence="1">The sequence shown here is derived from an EMBL/GenBank/DDBJ whole genome shotgun (WGS) entry which is preliminary data.</text>
</comment>
<sequence length="136" mass="15748">MDFNIFFFSSPPDNVCPEGWFGLNCEYKCNCFGCPCFVHNGGKDCNPWGPDWCHMDKHKYNDMSYPSKLTEDFLVGSLSLFKCSAEIVHLPPEMVSIERLQILRHVDRGFSGMTMEPLVDYVMKTNKTTNFVRWNN</sequence>
<keyword evidence="1" id="KW-0675">Receptor</keyword>